<feature type="transmembrane region" description="Helical" evidence="5">
    <location>
        <begin position="38"/>
        <end position="56"/>
    </location>
</feature>
<evidence type="ECO:0000313" key="10">
    <source>
        <dbReference type="Proteomes" id="UP000383122"/>
    </source>
</evidence>
<dbReference type="Pfam" id="PF04932">
    <property type="entry name" value="Wzy_C"/>
    <property type="match status" value="1"/>
</dbReference>
<feature type="transmembrane region" description="Helical" evidence="5">
    <location>
        <begin position="126"/>
        <end position="147"/>
    </location>
</feature>
<dbReference type="AlphaFoldDB" id="A0A5E5ARI9"/>
<feature type="transmembrane region" description="Helical" evidence="5">
    <location>
        <begin position="250"/>
        <end position="273"/>
    </location>
</feature>
<dbReference type="Pfam" id="PF15864">
    <property type="entry name" value="PglL_A"/>
    <property type="match status" value="1"/>
</dbReference>
<dbReference type="Pfam" id="PF11846">
    <property type="entry name" value="Wzy_C_2"/>
    <property type="match status" value="1"/>
</dbReference>
<feature type="transmembrane region" description="Helical" evidence="5">
    <location>
        <begin position="93"/>
        <end position="114"/>
    </location>
</feature>
<keyword evidence="10" id="KW-1185">Reference proteome</keyword>
<comment type="subcellular location">
    <subcellularLocation>
        <location evidence="1">Membrane</location>
        <topology evidence="1">Multi-pass membrane protein</topology>
    </subcellularLocation>
</comment>
<evidence type="ECO:0000256" key="4">
    <source>
        <dbReference type="ARBA" id="ARBA00023136"/>
    </source>
</evidence>
<dbReference type="InterPro" id="IPR021797">
    <property type="entry name" value="Wzy_C_2"/>
</dbReference>
<feature type="transmembrane region" description="Helical" evidence="5">
    <location>
        <begin position="68"/>
        <end position="87"/>
    </location>
</feature>
<evidence type="ECO:0000259" key="8">
    <source>
        <dbReference type="Pfam" id="PF15864"/>
    </source>
</evidence>
<evidence type="ECO:0000259" key="6">
    <source>
        <dbReference type="Pfam" id="PF04932"/>
    </source>
</evidence>
<gene>
    <name evidence="9" type="ORF">PAN31117_05103</name>
</gene>
<feature type="transmembrane region" description="Helical" evidence="5">
    <location>
        <begin position="430"/>
        <end position="451"/>
    </location>
</feature>
<evidence type="ECO:0000256" key="3">
    <source>
        <dbReference type="ARBA" id="ARBA00022989"/>
    </source>
</evidence>
<accession>A0A5E5ARI9</accession>
<keyword evidence="3 5" id="KW-1133">Transmembrane helix</keyword>
<dbReference type="PANTHER" id="PTHR37422:SF13">
    <property type="entry name" value="LIPOPOLYSACCHARIDE BIOSYNTHESIS PROTEIN PA4999-RELATED"/>
    <property type="match status" value="1"/>
</dbReference>
<reference evidence="9 10" key="1">
    <citation type="submission" date="2019-08" db="EMBL/GenBank/DDBJ databases">
        <authorList>
            <person name="Peeters C."/>
        </authorList>
    </citation>
    <scope>NUCLEOTIDE SEQUENCE [LARGE SCALE GENOMIC DNA]</scope>
    <source>
        <strain evidence="9 10">LMG 31117</strain>
    </source>
</reference>
<dbReference type="EMBL" id="CABPSP010000020">
    <property type="protein sequence ID" value="VVE75185.1"/>
    <property type="molecule type" value="Genomic_DNA"/>
</dbReference>
<feature type="domain" description="Protein glycosylation ligase" evidence="8">
    <location>
        <begin position="168"/>
        <end position="193"/>
    </location>
</feature>
<protein>
    <submittedName>
        <fullName evidence="9">Polymerase</fullName>
    </submittedName>
</protein>
<dbReference type="PANTHER" id="PTHR37422">
    <property type="entry name" value="TEICHURONIC ACID BIOSYNTHESIS PROTEIN TUAE"/>
    <property type="match status" value="1"/>
</dbReference>
<evidence type="ECO:0000256" key="2">
    <source>
        <dbReference type="ARBA" id="ARBA00022692"/>
    </source>
</evidence>
<dbReference type="InterPro" id="IPR007016">
    <property type="entry name" value="O-antigen_ligase-rel_domated"/>
</dbReference>
<evidence type="ECO:0000259" key="7">
    <source>
        <dbReference type="Pfam" id="PF11846"/>
    </source>
</evidence>
<keyword evidence="2 5" id="KW-0812">Transmembrane</keyword>
<feature type="transmembrane region" description="Helical" evidence="5">
    <location>
        <begin position="222"/>
        <end position="238"/>
    </location>
</feature>
<feature type="domain" description="O-antigen ligase-related" evidence="6">
    <location>
        <begin position="209"/>
        <end position="362"/>
    </location>
</feature>
<dbReference type="OrthoDB" id="4448at2"/>
<evidence type="ECO:0000256" key="5">
    <source>
        <dbReference type="SAM" id="Phobius"/>
    </source>
</evidence>
<feature type="transmembrane region" description="Helical" evidence="5">
    <location>
        <begin position="382"/>
        <end position="399"/>
    </location>
</feature>
<feature type="transmembrane region" description="Helical" evidence="5">
    <location>
        <begin position="173"/>
        <end position="193"/>
    </location>
</feature>
<organism evidence="9 10">
    <name type="scientific">Pandoraea anapnoica</name>
    <dbReference type="NCBI Taxonomy" id="2508301"/>
    <lineage>
        <taxon>Bacteria</taxon>
        <taxon>Pseudomonadati</taxon>
        <taxon>Pseudomonadota</taxon>
        <taxon>Betaproteobacteria</taxon>
        <taxon>Burkholderiales</taxon>
        <taxon>Burkholderiaceae</taxon>
        <taxon>Pandoraea</taxon>
    </lineage>
</organism>
<evidence type="ECO:0000313" key="9">
    <source>
        <dbReference type="EMBL" id="VVE75185.1"/>
    </source>
</evidence>
<feature type="transmembrane region" description="Helical" evidence="5">
    <location>
        <begin position="198"/>
        <end position="216"/>
    </location>
</feature>
<keyword evidence="4 5" id="KW-0472">Membrane</keyword>
<dbReference type="InterPro" id="IPR031726">
    <property type="entry name" value="PglL_A"/>
</dbReference>
<sequence length="584" mass="65569">MFPPLNFSLIGLTLVLISALPYNIVRHAIPISSFYSEILTFVLFAMLGTLSMVAIARRDTRLLRLPRVAWVPLAFISVILAQCLTVPTELPQLMVAAMLYGAAMLVAVNSGFWIAQLGWWEPLSYWMAAALTLGGGYAVGAQIAQVFHLEGNVPWLVVRLPESVLRRPFGNMFQPNLLATYLSFASAAVFYLWRQRKLSAWIGLPIWALLDVGICVTGSRTAWLQLTLLSLFGLWLAWKEKSADAQGRYGTRWLMPAVILPLLLLAAMFVTWANTSWGLQLEVSVAARMQQPEHVADRISLWRYSFTILREHWMFGVGWTNFRGAVFALADKLGPTVMANNAHNVLLDLLVKTGAFGTLLVIVPLTTWCVRAVRGVGNASAAFVFALILLGMLLIHAMLEYPQCYAYFLLPASFLIGVCERKAIRYFPPIATGATSLAIVLLSYIAIPWVYRDYQRVENAFFEVAILRDDMQMYRAAPARFFAPYGEYALTWALDLNREQLDTKLAMHRRALALNAPLDLIERQIVLLALAGRDEEALNDIKRLKNYSPNSFAQQYRTLITMLREHGADLEPFVNRVFDAWGAP</sequence>
<dbReference type="InterPro" id="IPR051533">
    <property type="entry name" value="WaaL-like"/>
</dbReference>
<name>A0A5E5ARI9_9BURK</name>
<feature type="transmembrane region" description="Helical" evidence="5">
    <location>
        <begin position="349"/>
        <end position="370"/>
    </location>
</feature>
<evidence type="ECO:0000256" key="1">
    <source>
        <dbReference type="ARBA" id="ARBA00004141"/>
    </source>
</evidence>
<dbReference type="GO" id="GO:0016020">
    <property type="term" value="C:membrane"/>
    <property type="evidence" value="ECO:0007669"/>
    <property type="project" value="UniProtKB-SubCell"/>
</dbReference>
<feature type="domain" description="Virulence factor membrane-bound polymerase C-terminal" evidence="7">
    <location>
        <begin position="385"/>
        <end position="555"/>
    </location>
</feature>
<proteinExistence type="predicted"/>
<dbReference type="Proteomes" id="UP000383122">
    <property type="component" value="Unassembled WGS sequence"/>
</dbReference>